<accession>A0ABN0U6L3</accession>
<name>A0ABN0U6L3_9PSEU</name>
<organism evidence="2 3">
    <name type="scientific">Saccharothrix mutabilis subsp. mutabilis</name>
    <dbReference type="NCBI Taxonomy" id="66855"/>
    <lineage>
        <taxon>Bacteria</taxon>
        <taxon>Bacillati</taxon>
        <taxon>Actinomycetota</taxon>
        <taxon>Actinomycetes</taxon>
        <taxon>Pseudonocardiales</taxon>
        <taxon>Pseudonocardiaceae</taxon>
        <taxon>Saccharothrix</taxon>
    </lineage>
</organism>
<gene>
    <name evidence="2" type="ORF">GCM10010492_44490</name>
</gene>
<feature type="transmembrane region" description="Helical" evidence="1">
    <location>
        <begin position="12"/>
        <end position="31"/>
    </location>
</feature>
<keyword evidence="3" id="KW-1185">Reference proteome</keyword>
<protein>
    <submittedName>
        <fullName evidence="2">Uncharacterized protein</fullName>
    </submittedName>
</protein>
<sequence length="58" mass="6125">MAIRTWATDRVVVTLSVVSGAAVTIGAKAAMAARRGSGAMSPQWRAGYHVLQPSHYIV</sequence>
<keyword evidence="1" id="KW-0472">Membrane</keyword>
<comment type="caution">
    <text evidence="2">The sequence shown here is derived from an EMBL/GenBank/DDBJ whole genome shotgun (WGS) entry which is preliminary data.</text>
</comment>
<keyword evidence="1" id="KW-1133">Transmembrane helix</keyword>
<dbReference type="Proteomes" id="UP001500416">
    <property type="component" value="Unassembled WGS sequence"/>
</dbReference>
<proteinExistence type="predicted"/>
<evidence type="ECO:0000313" key="2">
    <source>
        <dbReference type="EMBL" id="GAA0240452.1"/>
    </source>
</evidence>
<evidence type="ECO:0000256" key="1">
    <source>
        <dbReference type="SAM" id="Phobius"/>
    </source>
</evidence>
<reference evidence="2 3" key="1">
    <citation type="journal article" date="2019" name="Int. J. Syst. Evol. Microbiol.">
        <title>The Global Catalogue of Microorganisms (GCM) 10K type strain sequencing project: providing services to taxonomists for standard genome sequencing and annotation.</title>
        <authorList>
            <consortium name="The Broad Institute Genomics Platform"/>
            <consortium name="The Broad Institute Genome Sequencing Center for Infectious Disease"/>
            <person name="Wu L."/>
            <person name="Ma J."/>
        </authorList>
    </citation>
    <scope>NUCLEOTIDE SEQUENCE [LARGE SCALE GENOMIC DNA]</scope>
    <source>
        <strain evidence="2 3">JCM 3380</strain>
    </source>
</reference>
<dbReference type="EMBL" id="BAAABU010000010">
    <property type="protein sequence ID" value="GAA0240452.1"/>
    <property type="molecule type" value="Genomic_DNA"/>
</dbReference>
<evidence type="ECO:0000313" key="3">
    <source>
        <dbReference type="Proteomes" id="UP001500416"/>
    </source>
</evidence>
<keyword evidence="1" id="KW-0812">Transmembrane</keyword>